<dbReference type="Proteomes" id="UP000011602">
    <property type="component" value="Unassembled WGS sequence"/>
</dbReference>
<protein>
    <submittedName>
        <fullName evidence="1">Uncharacterized protein</fullName>
    </submittedName>
</protein>
<dbReference type="AlphaFoldDB" id="L9WLA5"/>
<dbReference type="EMBL" id="AOHZ01000088">
    <property type="protein sequence ID" value="ELY50157.1"/>
    <property type="molecule type" value="Genomic_DNA"/>
</dbReference>
<organism evidence="1 2">
    <name type="scientific">Natronolimnohabitans innermongolicus JCM 12255</name>
    <dbReference type="NCBI Taxonomy" id="1227499"/>
    <lineage>
        <taxon>Archaea</taxon>
        <taxon>Methanobacteriati</taxon>
        <taxon>Methanobacteriota</taxon>
        <taxon>Stenosarchaea group</taxon>
        <taxon>Halobacteria</taxon>
        <taxon>Halobacteriales</taxon>
        <taxon>Natrialbaceae</taxon>
        <taxon>Natronolimnohabitans</taxon>
    </lineage>
</organism>
<sequence>MMRNENNVTCFGFRNSINFFTPIVRVDEFRCGRSSGSPKPIDNLADDIFVLGCRLMTGLRWSGLIRNRAYPQYVYVRIGQQIHNGIGDRYWIRQFDGDENTG</sequence>
<keyword evidence="2" id="KW-1185">Reference proteome</keyword>
<proteinExistence type="predicted"/>
<gene>
    <name evidence="1" type="ORF">C493_19361</name>
</gene>
<accession>L9WLA5</accession>
<comment type="caution">
    <text evidence="1">The sequence shown here is derived from an EMBL/GenBank/DDBJ whole genome shotgun (WGS) entry which is preliminary data.</text>
</comment>
<evidence type="ECO:0000313" key="2">
    <source>
        <dbReference type="Proteomes" id="UP000011602"/>
    </source>
</evidence>
<reference evidence="1 2" key="1">
    <citation type="journal article" date="2014" name="PLoS Genet.">
        <title>Phylogenetically driven sequencing of extremely halophilic archaea reveals strategies for static and dynamic osmo-response.</title>
        <authorList>
            <person name="Becker E.A."/>
            <person name="Seitzer P.M."/>
            <person name="Tritt A."/>
            <person name="Larsen D."/>
            <person name="Krusor M."/>
            <person name="Yao A.I."/>
            <person name="Wu D."/>
            <person name="Madern D."/>
            <person name="Eisen J.A."/>
            <person name="Darling A.E."/>
            <person name="Facciotti M.T."/>
        </authorList>
    </citation>
    <scope>NUCLEOTIDE SEQUENCE [LARGE SCALE GENOMIC DNA]</scope>
    <source>
        <strain evidence="1 2">JCM 12255</strain>
    </source>
</reference>
<evidence type="ECO:0000313" key="1">
    <source>
        <dbReference type="EMBL" id="ELY50157.1"/>
    </source>
</evidence>
<name>L9WLA5_9EURY</name>